<sequence length="382" mass="42943">MSAQIENEFADFKIPPIFDDLNDRVKEYLLKPERLSIHKWERSQTHWHRKTDIDSLIKFEDEDIGLDTTLDIIRDPITGEIVGLEEVSIPVEDDEDCLSMARAPLPPSLATRGTTTQNPFLPAGFEEELQKMLDEATKSGEININLEDDEPGKFLGEEILTTPPGSNESVLFDNDGFTLLKSGSTGEQKLDKEDIDKLVKINLEEVVDNNVHLVDLWKDDDGAYDESKPKTVQKPKKIDLDIDTTESDNFLENTIIKPPVELPEIPVLNITSSKGRMAVTSTDWAEMIDVTLPVPDFREKIRDMAHSYPFELDNFQKQAILKLEEGHHVFVAAHTSAGKTVVAEYAIAIIAWRPVATASVATPTIRFTSDPIDVSHQKINTR</sequence>
<dbReference type="Proteomes" id="UP000053240">
    <property type="component" value="Unassembled WGS sequence"/>
</dbReference>
<dbReference type="InterPro" id="IPR027417">
    <property type="entry name" value="P-loop_NTPase"/>
</dbReference>
<dbReference type="PANTHER" id="PTHR12131">
    <property type="entry name" value="ATP-DEPENDENT RNA AND DNA HELICASE"/>
    <property type="match status" value="1"/>
</dbReference>
<keyword evidence="4" id="KW-0067">ATP-binding</keyword>
<reference evidence="7 8" key="1">
    <citation type="journal article" date="2015" name="Nat. Commun.">
        <title>Outbred genome sequencing and CRISPR/Cas9 gene editing in butterflies.</title>
        <authorList>
            <person name="Li X."/>
            <person name="Fan D."/>
            <person name="Zhang W."/>
            <person name="Liu G."/>
            <person name="Zhang L."/>
            <person name="Zhao L."/>
            <person name="Fang X."/>
            <person name="Chen L."/>
            <person name="Dong Y."/>
            <person name="Chen Y."/>
            <person name="Ding Y."/>
            <person name="Zhao R."/>
            <person name="Feng M."/>
            <person name="Zhu Y."/>
            <person name="Feng Y."/>
            <person name="Jiang X."/>
            <person name="Zhu D."/>
            <person name="Xiang H."/>
            <person name="Feng X."/>
            <person name="Li S."/>
            <person name="Wang J."/>
            <person name="Zhang G."/>
            <person name="Kronforst M.R."/>
            <person name="Wang W."/>
        </authorList>
    </citation>
    <scope>NUCLEOTIDE SEQUENCE [LARGE SCALE GENOMIC DNA]</scope>
    <source>
        <strain evidence="7">Ya'a_city_454_Pm</strain>
        <tissue evidence="7">Whole body</tissue>
    </source>
</reference>
<dbReference type="GO" id="GO:0070478">
    <property type="term" value="P:nuclear-transcribed mRNA catabolic process, 3'-5' exonucleolytic nonsense-mediated decay"/>
    <property type="evidence" value="ECO:0007669"/>
    <property type="project" value="TreeGrafter"/>
</dbReference>
<feature type="domain" description="Ski2 N-terminal" evidence="6">
    <location>
        <begin position="42"/>
        <end position="176"/>
    </location>
</feature>
<dbReference type="Gene3D" id="3.40.50.300">
    <property type="entry name" value="P-loop containing nucleotide triphosphate hydrolases"/>
    <property type="match status" value="1"/>
</dbReference>
<evidence type="ECO:0000313" key="8">
    <source>
        <dbReference type="Proteomes" id="UP000053240"/>
    </source>
</evidence>
<evidence type="ECO:0000256" key="5">
    <source>
        <dbReference type="ARBA" id="ARBA00047984"/>
    </source>
</evidence>
<keyword evidence="3 7" id="KW-0347">Helicase</keyword>
<evidence type="ECO:0000259" key="6">
    <source>
        <dbReference type="Pfam" id="PF17911"/>
    </source>
</evidence>
<dbReference type="InterPro" id="IPR050699">
    <property type="entry name" value="RNA-DNA_Helicase"/>
</dbReference>
<accession>A0A194RJY1</accession>
<evidence type="ECO:0000256" key="1">
    <source>
        <dbReference type="ARBA" id="ARBA00022741"/>
    </source>
</evidence>
<dbReference type="GO" id="GO:0055087">
    <property type="term" value="C:Ski complex"/>
    <property type="evidence" value="ECO:0007669"/>
    <property type="project" value="TreeGrafter"/>
</dbReference>
<proteinExistence type="predicted"/>
<dbReference type="EMBL" id="KQ460045">
    <property type="protein sequence ID" value="KPJ18138.1"/>
    <property type="molecule type" value="Genomic_DNA"/>
</dbReference>
<dbReference type="GO" id="GO:0003724">
    <property type="term" value="F:RNA helicase activity"/>
    <property type="evidence" value="ECO:0007669"/>
    <property type="project" value="UniProtKB-EC"/>
</dbReference>
<gene>
    <name evidence="7" type="ORF">RR48_11986</name>
</gene>
<dbReference type="GO" id="GO:0005524">
    <property type="term" value="F:ATP binding"/>
    <property type="evidence" value="ECO:0007669"/>
    <property type="project" value="UniProtKB-KW"/>
</dbReference>
<evidence type="ECO:0000256" key="4">
    <source>
        <dbReference type="ARBA" id="ARBA00022840"/>
    </source>
</evidence>
<comment type="catalytic activity">
    <reaction evidence="5">
        <text>ATP + H2O = ADP + phosphate + H(+)</text>
        <dbReference type="Rhea" id="RHEA:13065"/>
        <dbReference type="ChEBI" id="CHEBI:15377"/>
        <dbReference type="ChEBI" id="CHEBI:15378"/>
        <dbReference type="ChEBI" id="CHEBI:30616"/>
        <dbReference type="ChEBI" id="CHEBI:43474"/>
        <dbReference type="ChEBI" id="CHEBI:456216"/>
        <dbReference type="EC" id="3.6.4.13"/>
    </reaction>
</comment>
<keyword evidence="2" id="KW-0378">Hydrolase</keyword>
<keyword evidence="1" id="KW-0547">Nucleotide-binding</keyword>
<dbReference type="STRING" id="76193.A0A194RJY1"/>
<dbReference type="AlphaFoldDB" id="A0A194RJY1"/>
<keyword evidence="8" id="KW-1185">Reference proteome</keyword>
<evidence type="ECO:0000313" key="7">
    <source>
        <dbReference type="EMBL" id="KPJ18138.1"/>
    </source>
</evidence>
<dbReference type="GO" id="GO:0016787">
    <property type="term" value="F:hydrolase activity"/>
    <property type="evidence" value="ECO:0007669"/>
    <property type="project" value="UniProtKB-KW"/>
</dbReference>
<protein>
    <submittedName>
        <fullName evidence="7">Helicase SKI2W</fullName>
    </submittedName>
</protein>
<organism evidence="7 8">
    <name type="scientific">Papilio machaon</name>
    <name type="common">Old World swallowtail butterfly</name>
    <dbReference type="NCBI Taxonomy" id="76193"/>
    <lineage>
        <taxon>Eukaryota</taxon>
        <taxon>Metazoa</taxon>
        <taxon>Ecdysozoa</taxon>
        <taxon>Arthropoda</taxon>
        <taxon>Hexapoda</taxon>
        <taxon>Insecta</taxon>
        <taxon>Pterygota</taxon>
        <taxon>Neoptera</taxon>
        <taxon>Endopterygota</taxon>
        <taxon>Lepidoptera</taxon>
        <taxon>Glossata</taxon>
        <taxon>Ditrysia</taxon>
        <taxon>Papilionoidea</taxon>
        <taxon>Papilionidae</taxon>
        <taxon>Papilioninae</taxon>
        <taxon>Papilio</taxon>
    </lineage>
</organism>
<evidence type="ECO:0000256" key="3">
    <source>
        <dbReference type="ARBA" id="ARBA00022806"/>
    </source>
</evidence>
<dbReference type="SUPFAM" id="SSF52540">
    <property type="entry name" value="P-loop containing nucleoside triphosphate hydrolases"/>
    <property type="match status" value="1"/>
</dbReference>
<dbReference type="Pfam" id="PF17911">
    <property type="entry name" value="Ski2_N"/>
    <property type="match status" value="1"/>
</dbReference>
<name>A0A194RJY1_PAPMA</name>
<dbReference type="InterPro" id="IPR040801">
    <property type="entry name" value="Ski2_N"/>
</dbReference>
<evidence type="ECO:0000256" key="2">
    <source>
        <dbReference type="ARBA" id="ARBA00022801"/>
    </source>
</evidence>
<dbReference type="InParanoid" id="A0A194RJY1"/>
<dbReference type="PANTHER" id="PTHR12131:SF1">
    <property type="entry name" value="ATP-DEPENDENT RNA HELICASE SUPV3L1, MITOCHONDRIAL-RELATED"/>
    <property type="match status" value="1"/>
</dbReference>